<name>A0ABS9QI10_9HYPH</name>
<sequence length="51" mass="5924">MTKEQTRRVIEAISECERILARARSYMEHNQDKALIAAYEAQKEKLQGMLA</sequence>
<evidence type="ECO:0000313" key="1">
    <source>
        <dbReference type="EMBL" id="MCG7507079.1"/>
    </source>
</evidence>
<keyword evidence="2" id="KW-1185">Reference proteome</keyword>
<reference evidence="1 2" key="1">
    <citation type="submission" date="2022-02" db="EMBL/GenBank/DDBJ databases">
        <title>Draft genome sequence of Mezorhizobium retamae strain IRAMC:0171 isolated from Retama raetam nodules.</title>
        <authorList>
            <person name="Bengaied R."/>
            <person name="Sbissi I."/>
            <person name="Huber K."/>
            <person name="Ghodbane F."/>
            <person name="Nouioui I."/>
            <person name="Tarhouni M."/>
            <person name="Gtari M."/>
        </authorList>
    </citation>
    <scope>NUCLEOTIDE SEQUENCE [LARGE SCALE GENOMIC DNA]</scope>
    <source>
        <strain evidence="1 2">IRAMC:0171</strain>
    </source>
</reference>
<organism evidence="1 2">
    <name type="scientific">Mesorhizobium retamae</name>
    <dbReference type="NCBI Taxonomy" id="2912854"/>
    <lineage>
        <taxon>Bacteria</taxon>
        <taxon>Pseudomonadati</taxon>
        <taxon>Pseudomonadota</taxon>
        <taxon>Alphaproteobacteria</taxon>
        <taxon>Hyphomicrobiales</taxon>
        <taxon>Phyllobacteriaceae</taxon>
        <taxon>Mesorhizobium</taxon>
    </lineage>
</organism>
<accession>A0ABS9QI10</accession>
<protein>
    <submittedName>
        <fullName evidence="1">Uncharacterized protein</fullName>
    </submittedName>
</protein>
<dbReference type="RefSeq" id="WP_239367883.1">
    <property type="nucleotide sequence ID" value="NZ_JAKREW010000020.1"/>
</dbReference>
<gene>
    <name evidence="1" type="ORF">L4923_18785</name>
</gene>
<proteinExistence type="predicted"/>
<dbReference type="Proteomes" id="UP001201701">
    <property type="component" value="Unassembled WGS sequence"/>
</dbReference>
<dbReference type="EMBL" id="JAKREW010000020">
    <property type="protein sequence ID" value="MCG7507079.1"/>
    <property type="molecule type" value="Genomic_DNA"/>
</dbReference>
<evidence type="ECO:0000313" key="2">
    <source>
        <dbReference type="Proteomes" id="UP001201701"/>
    </source>
</evidence>
<comment type="caution">
    <text evidence="1">The sequence shown here is derived from an EMBL/GenBank/DDBJ whole genome shotgun (WGS) entry which is preliminary data.</text>
</comment>